<evidence type="ECO:0000259" key="4">
    <source>
        <dbReference type="PROSITE" id="PS51725"/>
    </source>
</evidence>
<organism evidence="5 6">
    <name type="scientific">Staphylococcus shinii</name>
    <dbReference type="NCBI Taxonomy" id="2912228"/>
    <lineage>
        <taxon>Bacteria</taxon>
        <taxon>Bacillati</taxon>
        <taxon>Bacillota</taxon>
        <taxon>Bacilli</taxon>
        <taxon>Bacillales</taxon>
        <taxon>Staphylococcaceae</taxon>
        <taxon>Staphylococcus</taxon>
    </lineage>
</organism>
<name>A0A418IGV0_9STAP</name>
<keyword evidence="6" id="KW-1185">Reference proteome</keyword>
<dbReference type="GO" id="GO:0004497">
    <property type="term" value="F:monooxygenase activity"/>
    <property type="evidence" value="ECO:0007669"/>
    <property type="project" value="UniProtKB-KW"/>
</dbReference>
<dbReference type="Proteomes" id="UP000286317">
    <property type="component" value="Unassembled WGS sequence"/>
</dbReference>
<dbReference type="Gene3D" id="3.30.70.100">
    <property type="match status" value="1"/>
</dbReference>
<dbReference type="InterPro" id="IPR011008">
    <property type="entry name" value="Dimeric_a/b-barrel"/>
</dbReference>
<reference evidence="5 6" key="1">
    <citation type="journal article" date="2016" name="Front. Microbiol.">
        <title>Comprehensive Phylogenetic Analysis of Bovine Non-aureus Staphylococci Species Based on Whole-Genome Sequencing.</title>
        <authorList>
            <person name="Naushad S."/>
            <person name="Barkema H.W."/>
            <person name="Luby C."/>
            <person name="Condas L.A."/>
            <person name="Nobrega D.B."/>
            <person name="Carson D.A."/>
            <person name="De Buck J."/>
        </authorList>
    </citation>
    <scope>NUCLEOTIDE SEQUENCE [LARGE SCALE GENOMIC DNA]</scope>
    <source>
        <strain evidence="5 6">SNUC 4554</strain>
    </source>
</reference>
<dbReference type="EMBL" id="QXUF01000023">
    <property type="protein sequence ID" value="RIN01731.1"/>
    <property type="molecule type" value="Genomic_DNA"/>
</dbReference>
<comment type="caution">
    <text evidence="5">The sequence shown here is derived from an EMBL/GenBank/DDBJ whole genome shotgun (WGS) entry which is preliminary data.</text>
</comment>
<dbReference type="RefSeq" id="WP_119605171.1">
    <property type="nucleotide sequence ID" value="NZ_CP150685.1"/>
</dbReference>
<dbReference type="PANTHER" id="PTHR34474">
    <property type="entry name" value="SIGNAL TRANSDUCTION PROTEIN TRAP"/>
    <property type="match status" value="1"/>
</dbReference>
<sequence>MILESAMLQVKKNMEFDFEKSFEEASGIISSMDGYISHSLNKCFEESNKYLLLVKWEKLEDHTKGFRNSSEYKQWKDLLHHFYEPFPVVEHFKEIEF</sequence>
<evidence type="ECO:0000256" key="2">
    <source>
        <dbReference type="ARBA" id="ARBA00018486"/>
    </source>
</evidence>
<dbReference type="PROSITE" id="PS51725">
    <property type="entry name" value="ABM"/>
    <property type="match status" value="1"/>
</dbReference>
<comment type="similarity">
    <text evidence="1">Belongs to the TRAP family.</text>
</comment>
<dbReference type="PANTHER" id="PTHR34474:SF2">
    <property type="entry name" value="SIGNAL TRANSDUCTION PROTEIN TRAP"/>
    <property type="match status" value="1"/>
</dbReference>
<dbReference type="OrthoDB" id="9798157at2"/>
<dbReference type="Pfam" id="PF03992">
    <property type="entry name" value="ABM"/>
    <property type="match status" value="1"/>
</dbReference>
<dbReference type="SUPFAM" id="SSF54909">
    <property type="entry name" value="Dimeric alpha+beta barrel"/>
    <property type="match status" value="1"/>
</dbReference>
<evidence type="ECO:0000313" key="5">
    <source>
        <dbReference type="EMBL" id="RIN01731.1"/>
    </source>
</evidence>
<evidence type="ECO:0000313" key="6">
    <source>
        <dbReference type="Proteomes" id="UP000286317"/>
    </source>
</evidence>
<gene>
    <name evidence="5" type="ORF">BU112_04940</name>
</gene>
<evidence type="ECO:0000256" key="3">
    <source>
        <dbReference type="ARBA" id="ARBA00032861"/>
    </source>
</evidence>
<evidence type="ECO:0000256" key="1">
    <source>
        <dbReference type="ARBA" id="ARBA00009267"/>
    </source>
</evidence>
<dbReference type="AlphaFoldDB" id="A0A418IGV0"/>
<keyword evidence="5" id="KW-0503">Monooxygenase</keyword>
<feature type="domain" description="ABM" evidence="4">
    <location>
        <begin position="2"/>
        <end position="92"/>
    </location>
</feature>
<dbReference type="InterPro" id="IPR050404">
    <property type="entry name" value="Heme-degrading_MO"/>
</dbReference>
<keyword evidence="5" id="KW-0560">Oxidoreductase</keyword>
<proteinExistence type="inferred from homology"/>
<dbReference type="InterPro" id="IPR007138">
    <property type="entry name" value="ABM_dom"/>
</dbReference>
<protein>
    <recommendedName>
        <fullName evidence="2">Signal transduction protein TRAP</fullName>
    </recommendedName>
    <alternativeName>
        <fullName evidence="3">Target of RNAIII-activating protein</fullName>
    </alternativeName>
</protein>
<accession>A0A418IGV0</accession>